<proteinExistence type="predicted"/>
<feature type="compositionally biased region" description="Basic residues" evidence="1">
    <location>
        <begin position="65"/>
        <end position="77"/>
    </location>
</feature>
<dbReference type="EMBL" id="HG001918">
    <property type="protein sequence ID" value="CDF38351.1"/>
    <property type="molecule type" value="Genomic_DNA"/>
</dbReference>
<evidence type="ECO:0000313" key="3">
    <source>
        <dbReference type="Proteomes" id="UP000012073"/>
    </source>
</evidence>
<feature type="compositionally biased region" description="Basic residues" evidence="1">
    <location>
        <begin position="556"/>
        <end position="566"/>
    </location>
</feature>
<feature type="region of interest" description="Disordered" evidence="1">
    <location>
        <begin position="26"/>
        <end position="77"/>
    </location>
</feature>
<organism evidence="2 3">
    <name type="scientific">Chondrus crispus</name>
    <name type="common">Carrageen Irish moss</name>
    <name type="synonym">Polymorpha crispa</name>
    <dbReference type="NCBI Taxonomy" id="2769"/>
    <lineage>
        <taxon>Eukaryota</taxon>
        <taxon>Rhodophyta</taxon>
        <taxon>Florideophyceae</taxon>
        <taxon>Rhodymeniophycidae</taxon>
        <taxon>Gigartinales</taxon>
        <taxon>Gigartinaceae</taxon>
        <taxon>Chondrus</taxon>
    </lineage>
</organism>
<accession>R7QLK2</accession>
<dbReference type="GeneID" id="17325953"/>
<reference evidence="3" key="1">
    <citation type="journal article" date="2013" name="Proc. Natl. Acad. Sci. U.S.A.">
        <title>Genome structure and metabolic features in the red seaweed Chondrus crispus shed light on evolution of the Archaeplastida.</title>
        <authorList>
            <person name="Collen J."/>
            <person name="Porcel B."/>
            <person name="Carre W."/>
            <person name="Ball S.G."/>
            <person name="Chaparro C."/>
            <person name="Tonon T."/>
            <person name="Barbeyron T."/>
            <person name="Michel G."/>
            <person name="Noel B."/>
            <person name="Valentin K."/>
            <person name="Elias M."/>
            <person name="Artiguenave F."/>
            <person name="Arun A."/>
            <person name="Aury J.M."/>
            <person name="Barbosa-Neto J.F."/>
            <person name="Bothwell J.H."/>
            <person name="Bouget F.Y."/>
            <person name="Brillet L."/>
            <person name="Cabello-Hurtado F."/>
            <person name="Capella-Gutierrez S."/>
            <person name="Charrier B."/>
            <person name="Cladiere L."/>
            <person name="Cock J.M."/>
            <person name="Coelho S.M."/>
            <person name="Colleoni C."/>
            <person name="Czjzek M."/>
            <person name="Da Silva C."/>
            <person name="Delage L."/>
            <person name="Denoeud F."/>
            <person name="Deschamps P."/>
            <person name="Dittami S.M."/>
            <person name="Gabaldon T."/>
            <person name="Gachon C.M."/>
            <person name="Groisillier A."/>
            <person name="Herve C."/>
            <person name="Jabbari K."/>
            <person name="Katinka M."/>
            <person name="Kloareg B."/>
            <person name="Kowalczyk N."/>
            <person name="Labadie K."/>
            <person name="Leblanc C."/>
            <person name="Lopez P.J."/>
            <person name="McLachlan D.H."/>
            <person name="Meslet-Cladiere L."/>
            <person name="Moustafa A."/>
            <person name="Nehr Z."/>
            <person name="Nyvall Collen P."/>
            <person name="Panaud O."/>
            <person name="Partensky F."/>
            <person name="Poulain J."/>
            <person name="Rensing S.A."/>
            <person name="Rousvoal S."/>
            <person name="Samson G."/>
            <person name="Symeonidi A."/>
            <person name="Weissenbach J."/>
            <person name="Zambounis A."/>
            <person name="Wincker P."/>
            <person name="Boyen C."/>
        </authorList>
    </citation>
    <scope>NUCLEOTIDE SEQUENCE [LARGE SCALE GENOMIC DNA]</scope>
    <source>
        <strain evidence="3">cv. Stackhouse</strain>
    </source>
</reference>
<name>R7QLK2_CHOCR</name>
<dbReference type="RefSeq" id="XP_005718236.1">
    <property type="nucleotide sequence ID" value="XM_005718179.1"/>
</dbReference>
<evidence type="ECO:0000256" key="1">
    <source>
        <dbReference type="SAM" id="MobiDB-lite"/>
    </source>
</evidence>
<feature type="region of interest" description="Disordered" evidence="1">
    <location>
        <begin position="535"/>
        <end position="578"/>
    </location>
</feature>
<protein>
    <submittedName>
        <fullName evidence="2">Uncharacterized protein</fullName>
    </submittedName>
</protein>
<gene>
    <name evidence="2" type="ORF">CHC_T00000952001</name>
</gene>
<feature type="region of interest" description="Disordered" evidence="1">
    <location>
        <begin position="126"/>
        <end position="148"/>
    </location>
</feature>
<dbReference type="Gramene" id="CDF38351">
    <property type="protein sequence ID" value="CDF38351"/>
    <property type="gene ID" value="CHC_T00000952001"/>
</dbReference>
<dbReference type="KEGG" id="ccp:CHC_T00000952001"/>
<dbReference type="Proteomes" id="UP000012073">
    <property type="component" value="Unassembled WGS sequence"/>
</dbReference>
<dbReference type="AlphaFoldDB" id="R7QLK2"/>
<keyword evidence="3" id="KW-1185">Reference proteome</keyword>
<sequence>HVRHHRGCAALQQCQPVVRPVRHCGGHGEPHRPLHRRPGRGLLRPHGPLPRRVRPALPPLLPVSHPRRPRHPGRPRHLRLPHLRRRRTVVHRGQHPRDRLPADRWRHLVERHHPLAHHPRHLHFGTLLPRPAGRPVPLHGPPHRRRRRRRLPQDALRFALPRHLLERKLLDGRLLDLCLRLHLRQQDRRQDPLRIPAARRQQRRLCNLRRPAHVPVGRPRRHAVAVAHLRLALVLRRLCTRLPVHLPQLHHRPTRLVGGRRRPGHRHAHRPRLLRLAARALLSAPVHQEGGGVNHRHRAPGKFFAPTPFVWSHPAVKAPPSLIYISHITSISRPPCIIIKKSKKKRPAFRPHHLAHDNQRWALQPRLPHAPLQLPDLRYHHALLRRRPPLHGHARRAHTQPALLQPAHHLRQPPQPHVNNQRGIRVHRPDLDLRPALPRVPGDEAHRASDAALRQRHAERGRDACRGCDAGHGVHLDALPLQKVDLLPAAPEHERVPALEPHDRLPLRRERAQQHVDLLLRARVEARLLAHVHHRRPRVDVRQDRRRHQPVVQNHVRARHQRHRTQRQQTRVPGPRAD</sequence>
<feature type="non-terminal residue" evidence="2">
    <location>
        <position position="1"/>
    </location>
</feature>
<evidence type="ECO:0000313" key="2">
    <source>
        <dbReference type="EMBL" id="CDF38351.1"/>
    </source>
</evidence>